<accession>A0A0Q3IB45</accession>
<evidence type="ECO:0000313" key="4">
    <source>
        <dbReference type="EnsemblPlants" id="KQJ97507"/>
    </source>
</evidence>
<evidence type="ECO:0000256" key="1">
    <source>
        <dbReference type="SAM" id="MobiDB-lite"/>
    </source>
</evidence>
<keyword evidence="5" id="KW-1185">Reference proteome</keyword>
<evidence type="ECO:0000256" key="2">
    <source>
        <dbReference type="SAM" id="Phobius"/>
    </source>
</evidence>
<sequence length="219" mass="22723">MDYTVTPLLKTPYSTEAHVLLPFPACTISSSKVSCTAHARFTERPLASRSAMPSTSSPSGRAGRKWYARADLFLTVAVAATLCSATYCFSIWHNGRNAPEKIVFGPTPFVAVAVSGTGVTLCGGRGSAAELDFETHHSAEKAGLSVSSSSAPATVAGRRSLRAAATVPMDAERREPWLGVDGELASGGSGRGRTAGKVGARVDGGDKLRSLAHDGGVRT</sequence>
<feature type="compositionally biased region" description="Basic and acidic residues" evidence="1">
    <location>
        <begin position="203"/>
        <end position="219"/>
    </location>
</feature>
<dbReference type="ExpressionAtlas" id="A0A0Q3IB45">
    <property type="expression patterns" value="baseline and differential"/>
</dbReference>
<reference evidence="4" key="3">
    <citation type="submission" date="2018-08" db="UniProtKB">
        <authorList>
            <consortium name="EnsemblPlants"/>
        </authorList>
    </citation>
    <scope>IDENTIFICATION</scope>
    <source>
        <strain evidence="4">cv. Bd21</strain>
    </source>
</reference>
<keyword evidence="2" id="KW-0472">Membrane</keyword>
<feature type="transmembrane region" description="Helical" evidence="2">
    <location>
        <begin position="72"/>
        <end position="92"/>
    </location>
</feature>
<dbReference type="KEGG" id="bdi:100845604"/>
<dbReference type="EnsemblPlants" id="KQJ97507">
    <property type="protein sequence ID" value="KQJ97507"/>
    <property type="gene ID" value="BRADI_3g31510v3"/>
</dbReference>
<feature type="region of interest" description="Disordered" evidence="1">
    <location>
        <begin position="180"/>
        <end position="219"/>
    </location>
</feature>
<dbReference type="GeneID" id="100845604"/>
<dbReference type="Gramene" id="KQJ97507">
    <property type="protein sequence ID" value="KQJ97507"/>
    <property type="gene ID" value="BRADI_3g31510v3"/>
</dbReference>
<dbReference type="Proteomes" id="UP000008810">
    <property type="component" value="Chromosome 3"/>
</dbReference>
<name>A0A0Q3IB45_BRADI</name>
<gene>
    <name evidence="4" type="primary">LOC100845604</name>
    <name evidence="3" type="ORF">BRADI_3g31510v3</name>
</gene>
<dbReference type="EMBL" id="CM000882">
    <property type="protein sequence ID" value="KQJ97507.1"/>
    <property type="molecule type" value="Genomic_DNA"/>
</dbReference>
<keyword evidence="2" id="KW-0812">Transmembrane</keyword>
<proteinExistence type="predicted"/>
<dbReference type="RefSeq" id="XP_003571983.2">
    <property type="nucleotide sequence ID" value="XM_003571935.4"/>
</dbReference>
<dbReference type="AlphaFoldDB" id="A0A0Q3IB45"/>
<reference evidence="3 4" key="1">
    <citation type="journal article" date="2010" name="Nature">
        <title>Genome sequencing and analysis of the model grass Brachypodium distachyon.</title>
        <authorList>
            <consortium name="International Brachypodium Initiative"/>
        </authorList>
    </citation>
    <scope>NUCLEOTIDE SEQUENCE [LARGE SCALE GENOMIC DNA]</scope>
    <source>
        <strain evidence="3">Bd21</strain>
        <strain evidence="4">cv. Bd21</strain>
    </source>
</reference>
<protein>
    <submittedName>
        <fullName evidence="3 4">Uncharacterized protein</fullName>
    </submittedName>
</protein>
<dbReference type="OrthoDB" id="690336at2759"/>
<reference evidence="3" key="2">
    <citation type="submission" date="2017-06" db="EMBL/GenBank/DDBJ databases">
        <title>WGS assembly of Brachypodium distachyon.</title>
        <authorList>
            <consortium name="The International Brachypodium Initiative"/>
            <person name="Lucas S."/>
            <person name="Harmon-Smith M."/>
            <person name="Lail K."/>
            <person name="Tice H."/>
            <person name="Grimwood J."/>
            <person name="Bruce D."/>
            <person name="Barry K."/>
            <person name="Shu S."/>
            <person name="Lindquist E."/>
            <person name="Wang M."/>
            <person name="Pitluck S."/>
            <person name="Vogel J.P."/>
            <person name="Garvin D.F."/>
            <person name="Mockler T.C."/>
            <person name="Schmutz J."/>
            <person name="Rokhsar D."/>
            <person name="Bevan M.W."/>
        </authorList>
    </citation>
    <scope>NUCLEOTIDE SEQUENCE</scope>
    <source>
        <strain evidence="3">Bd21</strain>
    </source>
</reference>
<evidence type="ECO:0000313" key="5">
    <source>
        <dbReference type="Proteomes" id="UP000008810"/>
    </source>
</evidence>
<evidence type="ECO:0000313" key="3">
    <source>
        <dbReference type="EMBL" id="KQJ97507.1"/>
    </source>
</evidence>
<organism evidence="3">
    <name type="scientific">Brachypodium distachyon</name>
    <name type="common">Purple false brome</name>
    <name type="synonym">Trachynia distachya</name>
    <dbReference type="NCBI Taxonomy" id="15368"/>
    <lineage>
        <taxon>Eukaryota</taxon>
        <taxon>Viridiplantae</taxon>
        <taxon>Streptophyta</taxon>
        <taxon>Embryophyta</taxon>
        <taxon>Tracheophyta</taxon>
        <taxon>Spermatophyta</taxon>
        <taxon>Magnoliopsida</taxon>
        <taxon>Liliopsida</taxon>
        <taxon>Poales</taxon>
        <taxon>Poaceae</taxon>
        <taxon>BOP clade</taxon>
        <taxon>Pooideae</taxon>
        <taxon>Stipodae</taxon>
        <taxon>Brachypodieae</taxon>
        <taxon>Brachypodium</taxon>
    </lineage>
</organism>
<keyword evidence="2" id="KW-1133">Transmembrane helix</keyword>